<dbReference type="EMBL" id="CP042430">
    <property type="protein sequence ID" value="QEC46344.1"/>
    <property type="molecule type" value="Genomic_DNA"/>
</dbReference>
<gene>
    <name evidence="2" type="ORF">FSW04_01295</name>
</gene>
<protein>
    <submittedName>
        <fullName evidence="2">Uncharacterized protein</fullName>
    </submittedName>
</protein>
<reference evidence="2 3" key="1">
    <citation type="journal article" date="2018" name="J. Microbiol.">
        <title>Baekduia soli gen. nov., sp. nov., a novel bacterium isolated from the soil of Baekdu Mountain and proposal of a novel family name, Baekduiaceae fam. nov.</title>
        <authorList>
            <person name="An D.S."/>
            <person name="Siddiqi M.Z."/>
            <person name="Kim K.H."/>
            <person name="Yu H.S."/>
            <person name="Im W.T."/>
        </authorList>
    </citation>
    <scope>NUCLEOTIDE SEQUENCE [LARGE SCALE GENOMIC DNA]</scope>
    <source>
        <strain evidence="2 3">BR7-21</strain>
    </source>
</reference>
<accession>A0A5B8U045</accession>
<organism evidence="2 3">
    <name type="scientific">Baekduia soli</name>
    <dbReference type="NCBI Taxonomy" id="496014"/>
    <lineage>
        <taxon>Bacteria</taxon>
        <taxon>Bacillati</taxon>
        <taxon>Actinomycetota</taxon>
        <taxon>Thermoleophilia</taxon>
        <taxon>Solirubrobacterales</taxon>
        <taxon>Baekduiaceae</taxon>
        <taxon>Baekduia</taxon>
    </lineage>
</organism>
<sequence>MTERIDEIRSQLTVEGHRRSITRRHGDPVAAPALARIVVLVREALNLGLTTAEIAMRLQVGSTTLEALTATGPDQHGAASDDDHRPTA</sequence>
<evidence type="ECO:0000256" key="1">
    <source>
        <dbReference type="SAM" id="MobiDB-lite"/>
    </source>
</evidence>
<evidence type="ECO:0000313" key="2">
    <source>
        <dbReference type="EMBL" id="QEC46344.1"/>
    </source>
</evidence>
<dbReference type="AlphaFoldDB" id="A0A5B8U045"/>
<feature type="compositionally biased region" description="Basic and acidic residues" evidence="1">
    <location>
        <begin position="79"/>
        <end position="88"/>
    </location>
</feature>
<dbReference type="Proteomes" id="UP000321805">
    <property type="component" value="Chromosome"/>
</dbReference>
<feature type="region of interest" description="Disordered" evidence="1">
    <location>
        <begin position="68"/>
        <end position="88"/>
    </location>
</feature>
<name>A0A5B8U045_9ACTN</name>
<dbReference type="RefSeq" id="WP_146915443.1">
    <property type="nucleotide sequence ID" value="NZ_CP042430.1"/>
</dbReference>
<proteinExistence type="predicted"/>
<dbReference type="KEGG" id="bsol:FSW04_01295"/>
<keyword evidence="3" id="KW-1185">Reference proteome</keyword>
<evidence type="ECO:0000313" key="3">
    <source>
        <dbReference type="Proteomes" id="UP000321805"/>
    </source>
</evidence>